<proteinExistence type="predicted"/>
<dbReference type="InterPro" id="IPR051783">
    <property type="entry name" value="NAD(P)-dependent_oxidoreduct"/>
</dbReference>
<dbReference type="GO" id="GO:0005737">
    <property type="term" value="C:cytoplasm"/>
    <property type="evidence" value="ECO:0007669"/>
    <property type="project" value="TreeGrafter"/>
</dbReference>
<protein>
    <recommendedName>
        <fullName evidence="3">NAD(P)-binding protein</fullName>
    </recommendedName>
</protein>
<dbReference type="InterPro" id="IPR036291">
    <property type="entry name" value="NAD(P)-bd_dom_sf"/>
</dbReference>
<dbReference type="EMBL" id="JARKIF010000007">
    <property type="protein sequence ID" value="KAJ7635019.1"/>
    <property type="molecule type" value="Genomic_DNA"/>
</dbReference>
<comment type="caution">
    <text evidence="1">The sequence shown here is derived from an EMBL/GenBank/DDBJ whole genome shotgun (WGS) entry which is preliminary data.</text>
</comment>
<dbReference type="AlphaFoldDB" id="A0AAD7BZV3"/>
<dbReference type="Gene3D" id="3.40.50.720">
    <property type="entry name" value="NAD(P)-binding Rossmann-like Domain"/>
    <property type="match status" value="1"/>
</dbReference>
<evidence type="ECO:0008006" key="3">
    <source>
        <dbReference type="Google" id="ProtNLM"/>
    </source>
</evidence>
<dbReference type="SUPFAM" id="SSF51735">
    <property type="entry name" value="NAD(P)-binding Rossmann-fold domains"/>
    <property type="match status" value="1"/>
</dbReference>
<dbReference type="GO" id="GO:0004029">
    <property type="term" value="F:aldehyde dehydrogenase (NAD+) activity"/>
    <property type="evidence" value="ECO:0007669"/>
    <property type="project" value="TreeGrafter"/>
</dbReference>
<evidence type="ECO:0000313" key="1">
    <source>
        <dbReference type="EMBL" id="KAJ7635019.1"/>
    </source>
</evidence>
<accession>A0AAD7BZV3</accession>
<gene>
    <name evidence="1" type="ORF">FB45DRAFT_1142768</name>
</gene>
<keyword evidence="2" id="KW-1185">Reference proteome</keyword>
<dbReference type="PANTHER" id="PTHR48079:SF6">
    <property type="entry name" value="NAD(P)-BINDING DOMAIN-CONTAINING PROTEIN-RELATED"/>
    <property type="match status" value="1"/>
</dbReference>
<dbReference type="Proteomes" id="UP001221142">
    <property type="component" value="Unassembled WGS sequence"/>
</dbReference>
<evidence type="ECO:0000313" key="2">
    <source>
        <dbReference type="Proteomes" id="UP001221142"/>
    </source>
</evidence>
<organism evidence="1 2">
    <name type="scientific">Roridomyces roridus</name>
    <dbReference type="NCBI Taxonomy" id="1738132"/>
    <lineage>
        <taxon>Eukaryota</taxon>
        <taxon>Fungi</taxon>
        <taxon>Dikarya</taxon>
        <taxon>Basidiomycota</taxon>
        <taxon>Agaricomycotina</taxon>
        <taxon>Agaricomycetes</taxon>
        <taxon>Agaricomycetidae</taxon>
        <taxon>Agaricales</taxon>
        <taxon>Marasmiineae</taxon>
        <taxon>Mycenaceae</taxon>
        <taxon>Roridomyces</taxon>
    </lineage>
</organism>
<sequence>MSAKTQFFLAGATGYIGGTPTPLASNLPCLSATPKRRKNSTSFLASQPSWLASEADIVVGVADSDDLMAAEATLDGLKQRYATTGVPPIFIHTSGAALFIDDAKGTYAASPIYDDSDADQMAALPPNRMHRNVDLAILAGDAAGYTKTYLVIPAMVYGMATGQFVDKGLQNSHSTPVPMLVKPSFYRRRAGMVGEGKNVWPNVEIHDLAELYIALYDSITSNPSTGHGVNGYYFGANGEHSFYDLTKAVGEALVVLGKSDDPEPTTYSQAELDKYFGGSEIFGTNCHCIPTHSLAIGWKPTKGTKDLLASVKPEVEALIAKWK</sequence>
<reference evidence="1" key="1">
    <citation type="submission" date="2023-03" db="EMBL/GenBank/DDBJ databases">
        <title>Massive genome expansion in bonnet fungi (Mycena s.s.) driven by repeated elements and novel gene families across ecological guilds.</title>
        <authorList>
            <consortium name="Lawrence Berkeley National Laboratory"/>
            <person name="Harder C.B."/>
            <person name="Miyauchi S."/>
            <person name="Viragh M."/>
            <person name="Kuo A."/>
            <person name="Thoen E."/>
            <person name="Andreopoulos B."/>
            <person name="Lu D."/>
            <person name="Skrede I."/>
            <person name="Drula E."/>
            <person name="Henrissat B."/>
            <person name="Morin E."/>
            <person name="Kohler A."/>
            <person name="Barry K."/>
            <person name="LaButti K."/>
            <person name="Morin E."/>
            <person name="Salamov A."/>
            <person name="Lipzen A."/>
            <person name="Mereny Z."/>
            <person name="Hegedus B."/>
            <person name="Baldrian P."/>
            <person name="Stursova M."/>
            <person name="Weitz H."/>
            <person name="Taylor A."/>
            <person name="Grigoriev I.V."/>
            <person name="Nagy L.G."/>
            <person name="Martin F."/>
            <person name="Kauserud H."/>
        </authorList>
    </citation>
    <scope>NUCLEOTIDE SEQUENCE</scope>
    <source>
        <strain evidence="1">9284</strain>
    </source>
</reference>
<dbReference type="PANTHER" id="PTHR48079">
    <property type="entry name" value="PROTEIN YEEZ"/>
    <property type="match status" value="1"/>
</dbReference>
<name>A0AAD7BZV3_9AGAR</name>